<dbReference type="GO" id="GO:0005048">
    <property type="term" value="F:signal sequence binding"/>
    <property type="evidence" value="ECO:0007669"/>
    <property type="project" value="UniProtKB-UniRule"/>
</dbReference>
<evidence type="ECO:0000313" key="3">
    <source>
        <dbReference type="Proteomes" id="UP000254000"/>
    </source>
</evidence>
<comment type="caution">
    <text evidence="2">The sequence shown here is derived from an EMBL/GenBank/DDBJ whole genome shotgun (WGS) entry which is preliminary data.</text>
</comment>
<comment type="subcellular location">
    <subcellularLocation>
        <location evidence="1">Cytoplasm</location>
    </subcellularLocation>
</comment>
<organism evidence="2 3">
    <name type="scientific">Gordonibacter pamelaeae</name>
    <dbReference type="NCBI Taxonomy" id="471189"/>
    <lineage>
        <taxon>Bacteria</taxon>
        <taxon>Bacillati</taxon>
        <taxon>Actinomycetota</taxon>
        <taxon>Coriobacteriia</taxon>
        <taxon>Eggerthellales</taxon>
        <taxon>Eggerthellaceae</taxon>
        <taxon>Gordonibacter</taxon>
    </lineage>
</organism>
<sequence length="85" mass="9174">MVISSLVVETTPETTARVAEDLGRIEGVEVHETNGYKVVVTIEAETLDDSHDIASTFIALEGVIGINLVYANFEDDPTVQKAAVR</sequence>
<dbReference type="GeneID" id="78360325"/>
<protein>
    <recommendedName>
        <fullName evidence="1">Chaperone NapD</fullName>
    </recommendedName>
    <alternativeName>
        <fullName evidence="1">NapA signal peptide-binding chaperone NapD</fullName>
    </alternativeName>
</protein>
<evidence type="ECO:0000256" key="1">
    <source>
        <dbReference type="HAMAP-Rule" id="MF_02200"/>
    </source>
</evidence>
<gene>
    <name evidence="1" type="primary">napD</name>
    <name evidence="2" type="ORF">C1877_11540</name>
</gene>
<keyword evidence="1" id="KW-0963">Cytoplasm</keyword>
<dbReference type="GO" id="GO:0051224">
    <property type="term" value="P:negative regulation of protein transport"/>
    <property type="evidence" value="ECO:0007669"/>
    <property type="project" value="UniProtKB-UniRule"/>
</dbReference>
<dbReference type="GO" id="GO:0005737">
    <property type="term" value="C:cytoplasm"/>
    <property type="evidence" value="ECO:0007669"/>
    <property type="project" value="UniProtKB-SubCell"/>
</dbReference>
<dbReference type="AlphaFoldDB" id="A0A369LVU4"/>
<dbReference type="HAMAP" id="MF_02200">
    <property type="entry name" value="NapD"/>
    <property type="match status" value="1"/>
</dbReference>
<keyword evidence="1" id="KW-0143">Chaperone</keyword>
<keyword evidence="3" id="KW-1185">Reference proteome</keyword>
<dbReference type="InterPro" id="IPR005623">
    <property type="entry name" value="Chaperone_NapD_NO3_reduct"/>
</dbReference>
<dbReference type="EMBL" id="PPTS01000007">
    <property type="protein sequence ID" value="RDB63500.1"/>
    <property type="molecule type" value="Genomic_DNA"/>
</dbReference>
<name>A0A369LVU4_9ACTN</name>
<dbReference type="Proteomes" id="UP000254000">
    <property type="component" value="Unassembled WGS sequence"/>
</dbReference>
<comment type="subunit">
    <text evidence="1">Interacts with the cytoplasmic NapA precursor.</text>
</comment>
<comment type="function">
    <text evidence="1">Chaperone for NapA, the catalytic subunit of the periplasmic nitrate reductase. It binds directly and specifically to the twin-arginine signal peptide of NapA, preventing premature interaction with the Tat translocase and premature export.</text>
</comment>
<evidence type="ECO:0000313" key="2">
    <source>
        <dbReference type="EMBL" id="RDB63500.1"/>
    </source>
</evidence>
<accession>A0A369LVU4</accession>
<dbReference type="OrthoDB" id="2885067at2"/>
<dbReference type="Pfam" id="PF03927">
    <property type="entry name" value="NapD"/>
    <property type="match status" value="1"/>
</dbReference>
<comment type="similarity">
    <text evidence="1">Belongs to the NapD family.</text>
</comment>
<reference evidence="2 3" key="1">
    <citation type="journal article" date="2018" name="Elife">
        <title>Discovery and characterization of a prevalent human gut bacterial enzyme sufficient for the inactivation of a family of plant toxins.</title>
        <authorList>
            <person name="Koppel N."/>
            <person name="Bisanz J.E."/>
            <person name="Pandelia M.E."/>
            <person name="Turnbaugh P.J."/>
            <person name="Balskus E.P."/>
        </authorList>
    </citation>
    <scope>NUCLEOTIDE SEQUENCE [LARGE SCALE GENOMIC DNA]</scope>
    <source>
        <strain evidence="2 3">3C</strain>
    </source>
</reference>
<dbReference type="Gene3D" id="3.30.70.920">
    <property type="match status" value="1"/>
</dbReference>
<proteinExistence type="inferred from homology"/>
<dbReference type="RefSeq" id="WP_015538817.1">
    <property type="nucleotide sequence ID" value="NZ_CABMMS010000007.1"/>
</dbReference>